<evidence type="ECO:0000313" key="2">
    <source>
        <dbReference type="EMBL" id="SNT27272.1"/>
    </source>
</evidence>
<evidence type="ECO:0008006" key="4">
    <source>
        <dbReference type="Google" id="ProtNLM"/>
    </source>
</evidence>
<name>A0A239LBD3_9BACT</name>
<dbReference type="OrthoDB" id="9790326at2"/>
<reference evidence="3" key="1">
    <citation type="submission" date="2017-06" db="EMBL/GenBank/DDBJ databases">
        <authorList>
            <person name="Varghese N."/>
            <person name="Submissions S."/>
        </authorList>
    </citation>
    <scope>NUCLEOTIDE SEQUENCE [LARGE SCALE GENOMIC DNA]</scope>
    <source>
        <strain evidence="3">NKM1</strain>
    </source>
</reference>
<keyword evidence="1" id="KW-1133">Transmembrane helix</keyword>
<keyword evidence="1" id="KW-0472">Membrane</keyword>
<dbReference type="SUPFAM" id="SSF57798">
    <property type="entry name" value="Casein kinase II beta subunit"/>
    <property type="match status" value="1"/>
</dbReference>
<accession>A0A239LBD3</accession>
<dbReference type="AlphaFoldDB" id="A0A239LBD3"/>
<dbReference type="Pfam" id="PF06170">
    <property type="entry name" value="DUF983"/>
    <property type="match status" value="1"/>
</dbReference>
<evidence type="ECO:0000256" key="1">
    <source>
        <dbReference type="SAM" id="Phobius"/>
    </source>
</evidence>
<dbReference type="RefSeq" id="WP_089321746.1">
    <property type="nucleotide sequence ID" value="NZ_FZOQ01000038.1"/>
</dbReference>
<feature type="transmembrane region" description="Helical" evidence="1">
    <location>
        <begin position="55"/>
        <end position="79"/>
    </location>
</feature>
<sequence length="132" mass="15052">MSQKKSLLYGIAAVKCPRCREGNMFPEGTLYSTKFADMHEHCPCCGQSFEPEPGYYYGAMYVSFAINVAIFLVSLFLLYQFMEEVTMAMMIGVVAVVVVGFLPIIFRLSRVLWINIFIRYEGPCNQIPKKVH</sequence>
<dbReference type="GO" id="GO:0019887">
    <property type="term" value="F:protein kinase regulator activity"/>
    <property type="evidence" value="ECO:0007669"/>
    <property type="project" value="InterPro"/>
</dbReference>
<dbReference type="InterPro" id="IPR035991">
    <property type="entry name" value="Casein_kinase_II_beta-like"/>
</dbReference>
<evidence type="ECO:0000313" key="3">
    <source>
        <dbReference type="Proteomes" id="UP000198432"/>
    </source>
</evidence>
<keyword evidence="1" id="KW-0812">Transmembrane</keyword>
<dbReference type="InterPro" id="IPR009325">
    <property type="entry name" value="DUF983"/>
</dbReference>
<gene>
    <name evidence="2" type="ORF">SAMN06296052_13811</name>
</gene>
<dbReference type="Proteomes" id="UP000198432">
    <property type="component" value="Unassembled WGS sequence"/>
</dbReference>
<organism evidence="2 3">
    <name type="scientific">Pontibacter ummariensis</name>
    <dbReference type="NCBI Taxonomy" id="1610492"/>
    <lineage>
        <taxon>Bacteria</taxon>
        <taxon>Pseudomonadati</taxon>
        <taxon>Bacteroidota</taxon>
        <taxon>Cytophagia</taxon>
        <taxon>Cytophagales</taxon>
        <taxon>Hymenobacteraceae</taxon>
        <taxon>Pontibacter</taxon>
    </lineage>
</organism>
<dbReference type="GO" id="GO:0005956">
    <property type="term" value="C:protein kinase CK2 complex"/>
    <property type="evidence" value="ECO:0007669"/>
    <property type="project" value="InterPro"/>
</dbReference>
<dbReference type="EMBL" id="FZOQ01000038">
    <property type="protein sequence ID" value="SNT27272.1"/>
    <property type="molecule type" value="Genomic_DNA"/>
</dbReference>
<protein>
    <recommendedName>
        <fullName evidence="4">DUF983 domain-containing protein</fullName>
    </recommendedName>
</protein>
<keyword evidence="3" id="KW-1185">Reference proteome</keyword>
<proteinExistence type="predicted"/>
<feature type="transmembrane region" description="Helical" evidence="1">
    <location>
        <begin position="85"/>
        <end position="106"/>
    </location>
</feature>